<comment type="caution">
    <text evidence="2">The sequence shown here is derived from an EMBL/GenBank/DDBJ whole genome shotgun (WGS) entry which is preliminary data.</text>
</comment>
<dbReference type="InterPro" id="IPR042099">
    <property type="entry name" value="ANL_N_sf"/>
</dbReference>
<sequence length="531" mass="58654">MWQRFFTGRGFYLGLMFQQAAARHPDVPVFLDRPLDVTGDDRRDYTYRDFANLVDDLSARLWTAGVRPADHVAIHKTDNVDIALLACAVSRIGAVPAMLSPALTGVVVAGLLARLQRPWLVTDEAKLTGSLAEVGVRELARRVLTVGLAGAESPDVTNLTALAGGGTRRPPVRLSPRDPVLVTHSSGTTGVPKLAVHCAQTMWHRLVPQKMLGWPTRGETAALHMSFVHSRFYHALGVFLHYGSPLLLLVDPDPKSVAPMLTRTRPGILETHPNTYVLWEDLADAPGAPLASVRCFGSTFDAIHPRTLRRLLGASKRRSPWLTQLYGQSETGPVAAWWYTRRSARKVNSRLVGRGLPGFTRIRVVDPDGNRVKAGTPGHIEARTHGRCLTYLGGEQLYARQLDAGWWRMGDMGYLNRWGALHLIDREVDQIDSVASGLEVEDVLMSRLDELREVIVVPDGAGKAVPVVCTRDDEPIAPERWKRATDDLPAMTGPMQWRFEDLPRTSTWKIKKLELARMIAAGDVPAVRYGG</sequence>
<reference evidence="2" key="1">
    <citation type="submission" date="2022-12" db="EMBL/GenBank/DDBJ databases">
        <title>New Phytohabitans aurantiacus sp. RD004123 nov., an actinomycete isolated from soil.</title>
        <authorList>
            <person name="Triningsih D.W."/>
            <person name="Harunari E."/>
            <person name="Igarashi Y."/>
        </authorList>
    </citation>
    <scope>NUCLEOTIDE SEQUENCE</scope>
    <source>
        <strain evidence="2">RD004123</strain>
    </source>
</reference>
<dbReference type="PANTHER" id="PTHR43767">
    <property type="entry name" value="LONG-CHAIN-FATTY-ACID--COA LIGASE"/>
    <property type="match status" value="1"/>
</dbReference>
<dbReference type="InterPro" id="IPR000873">
    <property type="entry name" value="AMP-dep_synth/lig_dom"/>
</dbReference>
<dbReference type="Pfam" id="PF00501">
    <property type="entry name" value="AMP-binding"/>
    <property type="match status" value="1"/>
</dbReference>
<dbReference type="PROSITE" id="PS00455">
    <property type="entry name" value="AMP_BINDING"/>
    <property type="match status" value="1"/>
</dbReference>
<evidence type="ECO:0000259" key="1">
    <source>
        <dbReference type="Pfam" id="PF00501"/>
    </source>
</evidence>
<dbReference type="Gene3D" id="3.40.50.12780">
    <property type="entry name" value="N-terminal domain of ligase-like"/>
    <property type="match status" value="1"/>
</dbReference>
<accession>A0ABQ5R059</accession>
<evidence type="ECO:0000313" key="3">
    <source>
        <dbReference type="Proteomes" id="UP001144280"/>
    </source>
</evidence>
<dbReference type="InterPro" id="IPR050237">
    <property type="entry name" value="ATP-dep_AMP-bd_enzyme"/>
</dbReference>
<protein>
    <submittedName>
        <fullName evidence="2">Fatty-acid-CoA ligase FadD</fullName>
    </submittedName>
</protein>
<dbReference type="InterPro" id="IPR020845">
    <property type="entry name" value="AMP-binding_CS"/>
</dbReference>
<proteinExistence type="predicted"/>
<dbReference type="Proteomes" id="UP001144280">
    <property type="component" value="Unassembled WGS sequence"/>
</dbReference>
<evidence type="ECO:0000313" key="2">
    <source>
        <dbReference type="EMBL" id="GLH99329.1"/>
    </source>
</evidence>
<dbReference type="EMBL" id="BSDI01000022">
    <property type="protein sequence ID" value="GLH99329.1"/>
    <property type="molecule type" value="Genomic_DNA"/>
</dbReference>
<feature type="domain" description="AMP-dependent synthetase/ligase" evidence="1">
    <location>
        <begin position="17"/>
        <end position="391"/>
    </location>
</feature>
<keyword evidence="2" id="KW-0436">Ligase</keyword>
<gene>
    <name evidence="2" type="ORF">Pa4123_46040</name>
</gene>
<dbReference type="SUPFAM" id="SSF56801">
    <property type="entry name" value="Acetyl-CoA synthetase-like"/>
    <property type="match status" value="1"/>
</dbReference>
<keyword evidence="3" id="KW-1185">Reference proteome</keyword>
<dbReference type="RefSeq" id="WP_281898904.1">
    <property type="nucleotide sequence ID" value="NZ_BSDI01000022.1"/>
</dbReference>
<dbReference type="PANTHER" id="PTHR43767:SF1">
    <property type="entry name" value="NONRIBOSOMAL PEPTIDE SYNTHASE PES1 (EUROFUNG)-RELATED"/>
    <property type="match status" value="1"/>
</dbReference>
<dbReference type="GO" id="GO:0016874">
    <property type="term" value="F:ligase activity"/>
    <property type="evidence" value="ECO:0007669"/>
    <property type="project" value="UniProtKB-KW"/>
</dbReference>
<organism evidence="2 3">
    <name type="scientific">Phytohabitans aurantiacus</name>
    <dbReference type="NCBI Taxonomy" id="3016789"/>
    <lineage>
        <taxon>Bacteria</taxon>
        <taxon>Bacillati</taxon>
        <taxon>Actinomycetota</taxon>
        <taxon>Actinomycetes</taxon>
        <taxon>Micromonosporales</taxon>
        <taxon>Micromonosporaceae</taxon>
    </lineage>
</organism>
<name>A0ABQ5R059_9ACTN</name>